<organism evidence="1">
    <name type="scientific">Rhizophora mucronata</name>
    <name type="common">Asiatic mangrove</name>
    <dbReference type="NCBI Taxonomy" id="61149"/>
    <lineage>
        <taxon>Eukaryota</taxon>
        <taxon>Viridiplantae</taxon>
        <taxon>Streptophyta</taxon>
        <taxon>Embryophyta</taxon>
        <taxon>Tracheophyta</taxon>
        <taxon>Spermatophyta</taxon>
        <taxon>Magnoliopsida</taxon>
        <taxon>eudicotyledons</taxon>
        <taxon>Gunneridae</taxon>
        <taxon>Pentapetalae</taxon>
        <taxon>rosids</taxon>
        <taxon>fabids</taxon>
        <taxon>Malpighiales</taxon>
        <taxon>Rhizophoraceae</taxon>
        <taxon>Rhizophora</taxon>
    </lineage>
</organism>
<protein>
    <submittedName>
        <fullName evidence="1">Uncharacterized protein</fullName>
    </submittedName>
</protein>
<dbReference type="EMBL" id="GGEC01015801">
    <property type="protein sequence ID" value="MBW96284.1"/>
    <property type="molecule type" value="Transcribed_RNA"/>
</dbReference>
<dbReference type="AlphaFoldDB" id="A0A2P2JS37"/>
<evidence type="ECO:0000313" key="1">
    <source>
        <dbReference type="EMBL" id="MBW96284.1"/>
    </source>
</evidence>
<proteinExistence type="predicted"/>
<accession>A0A2P2JS37</accession>
<name>A0A2P2JS37_RHIMU</name>
<reference evidence="1" key="1">
    <citation type="submission" date="2018-02" db="EMBL/GenBank/DDBJ databases">
        <title>Rhizophora mucronata_Transcriptome.</title>
        <authorList>
            <person name="Meera S.P."/>
            <person name="Sreeshan A."/>
            <person name="Augustine A."/>
        </authorList>
    </citation>
    <scope>NUCLEOTIDE SEQUENCE</scope>
    <source>
        <tissue evidence="1">Leaf</tissue>
    </source>
</reference>
<sequence length="32" mass="3666">MHTLNTYLDSTVKEICALGCSLEYSAIYFYIC</sequence>